<reference evidence="9 10" key="1">
    <citation type="submission" date="2020-01" db="EMBL/GenBank/DDBJ databases">
        <authorList>
            <person name="Chen J."/>
            <person name="Zhu S."/>
            <person name="Yang J."/>
        </authorList>
    </citation>
    <scope>NUCLEOTIDE SEQUENCE [LARGE SCALE GENOMIC DNA]</scope>
    <source>
        <strain evidence="9 10">345S023</strain>
    </source>
</reference>
<keyword evidence="2" id="KW-0645">Protease</keyword>
<dbReference type="Pfam" id="PF01457">
    <property type="entry name" value="Peptidase_M8"/>
    <property type="match status" value="1"/>
</dbReference>
<evidence type="ECO:0000256" key="7">
    <source>
        <dbReference type="SAM" id="Phobius"/>
    </source>
</evidence>
<keyword evidence="6" id="KW-0482">Metalloprotease</keyword>
<dbReference type="SUPFAM" id="SSF55486">
    <property type="entry name" value="Metalloproteases ('zincins'), catalytic domain"/>
    <property type="match status" value="2"/>
</dbReference>
<evidence type="ECO:0000313" key="10">
    <source>
        <dbReference type="Proteomes" id="UP000470213"/>
    </source>
</evidence>
<evidence type="ECO:0000256" key="5">
    <source>
        <dbReference type="ARBA" id="ARBA00022833"/>
    </source>
</evidence>
<keyword evidence="8" id="KW-0732">Signal</keyword>
<dbReference type="GO" id="GO:0004222">
    <property type="term" value="F:metalloendopeptidase activity"/>
    <property type="evidence" value="ECO:0007669"/>
    <property type="project" value="InterPro"/>
</dbReference>
<feature type="signal peptide" evidence="8">
    <location>
        <begin position="1"/>
        <end position="20"/>
    </location>
</feature>
<feature type="chain" id="PRO_5031441836" evidence="8">
    <location>
        <begin position="21"/>
        <end position="283"/>
    </location>
</feature>
<dbReference type="InterPro" id="IPR001577">
    <property type="entry name" value="Peptidase_M8"/>
</dbReference>
<evidence type="ECO:0000256" key="8">
    <source>
        <dbReference type="SAM" id="SignalP"/>
    </source>
</evidence>
<dbReference type="EMBL" id="JAAAWN010000021">
    <property type="protein sequence ID" value="NDV92381.1"/>
    <property type="molecule type" value="Genomic_DNA"/>
</dbReference>
<feature type="transmembrane region" description="Helical" evidence="7">
    <location>
        <begin position="244"/>
        <end position="265"/>
    </location>
</feature>
<keyword evidence="7" id="KW-0812">Transmembrane</keyword>
<dbReference type="GO" id="GO:0016020">
    <property type="term" value="C:membrane"/>
    <property type="evidence" value="ECO:0007669"/>
    <property type="project" value="InterPro"/>
</dbReference>
<evidence type="ECO:0000256" key="6">
    <source>
        <dbReference type="ARBA" id="ARBA00023049"/>
    </source>
</evidence>
<evidence type="ECO:0000256" key="3">
    <source>
        <dbReference type="ARBA" id="ARBA00022723"/>
    </source>
</evidence>
<keyword evidence="10" id="KW-1185">Reference proteome</keyword>
<comment type="caution">
    <text evidence="9">The sequence shown here is derived from an EMBL/GenBank/DDBJ whole genome shotgun (WGS) entry which is preliminary data.</text>
</comment>
<keyword evidence="3" id="KW-0479">Metal-binding</keyword>
<dbReference type="Gene3D" id="3.90.132.10">
    <property type="entry name" value="Leishmanolysin , domain 2"/>
    <property type="match status" value="1"/>
</dbReference>
<keyword evidence="7" id="KW-0472">Membrane</keyword>
<evidence type="ECO:0000313" key="9">
    <source>
        <dbReference type="EMBL" id="NDV92381.1"/>
    </source>
</evidence>
<dbReference type="GO" id="GO:0046872">
    <property type="term" value="F:metal ion binding"/>
    <property type="evidence" value="ECO:0007669"/>
    <property type="project" value="UniProtKB-KW"/>
</dbReference>
<evidence type="ECO:0000256" key="4">
    <source>
        <dbReference type="ARBA" id="ARBA00022801"/>
    </source>
</evidence>
<keyword evidence="5" id="KW-0862">Zinc</keyword>
<dbReference type="GO" id="GO:0007155">
    <property type="term" value="P:cell adhesion"/>
    <property type="evidence" value="ECO:0007669"/>
    <property type="project" value="InterPro"/>
</dbReference>
<dbReference type="GO" id="GO:0006508">
    <property type="term" value="P:proteolysis"/>
    <property type="evidence" value="ECO:0007669"/>
    <property type="project" value="UniProtKB-KW"/>
</dbReference>
<dbReference type="AlphaFoldDB" id="A0A7X5LN08"/>
<gene>
    <name evidence="9" type="ORF">GTH32_14465</name>
</gene>
<comment type="cofactor">
    <cofactor evidence="1">
        <name>Zn(2+)</name>
        <dbReference type="ChEBI" id="CHEBI:29105"/>
    </cofactor>
</comment>
<organism evidence="9 10">
    <name type="scientific">Alteromonas profundi</name>
    <dbReference type="NCBI Taxonomy" id="2696062"/>
    <lineage>
        <taxon>Bacteria</taxon>
        <taxon>Pseudomonadati</taxon>
        <taxon>Pseudomonadota</taxon>
        <taxon>Gammaproteobacteria</taxon>
        <taxon>Alteromonadales</taxon>
        <taxon>Alteromonadaceae</taxon>
        <taxon>Alteromonas/Salinimonas group</taxon>
        <taxon>Alteromonas</taxon>
    </lineage>
</organism>
<keyword evidence="7" id="KW-1133">Transmembrane helix</keyword>
<evidence type="ECO:0000256" key="2">
    <source>
        <dbReference type="ARBA" id="ARBA00022670"/>
    </source>
</evidence>
<proteinExistence type="predicted"/>
<evidence type="ECO:0000256" key="1">
    <source>
        <dbReference type="ARBA" id="ARBA00001947"/>
    </source>
</evidence>
<sequence>MRKPLWLLIILMLSSQYTNAGAYSITVQSDGSIDADTLSLFNDAVNFWESKIIGTQEYFGIDLKIDASTPFIDGANGVLGSAYTSEQTFDSVIGQFLYSSKGVMRFDIDDVARLKLDGTLFDVILHEMAHVIGFGTLWNPTFNNGGTPQFQNVYINGSGQYTGAYALAIYQEIFNPSATHIPVELDGGSGTANAHWDEGFLGNIFLAEPELLTGYLHSNAYISDITLASFADLGYIVRLSDGRILGIVSSPSTFALFGLALFIIIGRRFKRDVKINVLSYNVL</sequence>
<dbReference type="Proteomes" id="UP000470213">
    <property type="component" value="Unassembled WGS sequence"/>
</dbReference>
<keyword evidence="4" id="KW-0378">Hydrolase</keyword>
<accession>A0A7X5LN08</accession>
<name>A0A7X5LN08_9ALTE</name>
<dbReference type="RefSeq" id="WP_163087076.1">
    <property type="nucleotide sequence ID" value="NZ_JAAAWN010000021.1"/>
</dbReference>
<protein>
    <submittedName>
        <fullName evidence="9">Peptidase</fullName>
    </submittedName>
</protein>